<dbReference type="HOGENOM" id="CLU_131518_3_2_9"/>
<dbReference type="GO" id="GO:0004106">
    <property type="term" value="F:chorismate mutase activity"/>
    <property type="evidence" value="ECO:0007669"/>
    <property type="project" value="InterPro"/>
</dbReference>
<dbReference type="SMART" id="SM00830">
    <property type="entry name" value="CM_2"/>
    <property type="match status" value="1"/>
</dbReference>
<proteinExistence type="predicted"/>
<protein>
    <submittedName>
        <fullName evidence="3">Chorismate mutase-like protein</fullName>
    </submittedName>
</protein>
<dbReference type="InterPro" id="IPR036263">
    <property type="entry name" value="Chorismate_II_sf"/>
</dbReference>
<dbReference type="InterPro" id="IPR002701">
    <property type="entry name" value="CM_II_prokaryot"/>
</dbReference>
<dbReference type="InterPro" id="IPR036979">
    <property type="entry name" value="CM_dom_sf"/>
</dbReference>
<name>A0A0A1GZU1_9LACO</name>
<evidence type="ECO:0000256" key="1">
    <source>
        <dbReference type="ARBA" id="ARBA00023235"/>
    </source>
</evidence>
<dbReference type="GO" id="GO:0009697">
    <property type="term" value="P:salicylic acid biosynthetic process"/>
    <property type="evidence" value="ECO:0007669"/>
    <property type="project" value="TreeGrafter"/>
</dbReference>
<dbReference type="GO" id="GO:0046417">
    <property type="term" value="P:chorismate metabolic process"/>
    <property type="evidence" value="ECO:0007669"/>
    <property type="project" value="InterPro"/>
</dbReference>
<dbReference type="EMBL" id="AP014680">
    <property type="protein sequence ID" value="BAP86514.1"/>
    <property type="molecule type" value="Genomic_DNA"/>
</dbReference>
<dbReference type="PANTHER" id="PTHR38041:SF1">
    <property type="entry name" value="CHORISMATE MUTASE"/>
    <property type="match status" value="1"/>
</dbReference>
<dbReference type="Gene3D" id="1.20.59.10">
    <property type="entry name" value="Chorismate mutase"/>
    <property type="match status" value="1"/>
</dbReference>
<dbReference type="InterPro" id="IPR051331">
    <property type="entry name" value="Chorismate_mutase-related"/>
</dbReference>
<sequence>MDELRQQINECDDQIMQLLDHRFQIVRKVAQYKQDHQLPIRQNKRMDELVQRLSSQYSGENISKQFVQQLYQIIMEHAIELEEKEIGHED</sequence>
<dbReference type="Pfam" id="PF01817">
    <property type="entry name" value="CM_2"/>
    <property type="match status" value="1"/>
</dbReference>
<dbReference type="AlphaFoldDB" id="A0A0A1GZU1"/>
<dbReference type="RefSeq" id="WP_041094641.1">
    <property type="nucleotide sequence ID" value="NZ_AP014680.1"/>
</dbReference>
<dbReference type="PANTHER" id="PTHR38041">
    <property type="entry name" value="CHORISMATE MUTASE"/>
    <property type="match status" value="1"/>
</dbReference>
<evidence type="ECO:0000313" key="3">
    <source>
        <dbReference type="EMBL" id="BAP86514.1"/>
    </source>
</evidence>
<gene>
    <name evidence="3" type="ORF">LOOC260_120080</name>
</gene>
<evidence type="ECO:0000313" key="4">
    <source>
        <dbReference type="Proteomes" id="UP000031620"/>
    </source>
</evidence>
<feature type="domain" description="Chorismate mutase" evidence="2">
    <location>
        <begin position="1"/>
        <end position="86"/>
    </location>
</feature>
<dbReference type="SUPFAM" id="SSF48600">
    <property type="entry name" value="Chorismate mutase II"/>
    <property type="match status" value="1"/>
</dbReference>
<evidence type="ECO:0000259" key="2">
    <source>
        <dbReference type="PROSITE" id="PS51168"/>
    </source>
</evidence>
<accession>A0A0A1GZU1</accession>
<dbReference type="KEGG" id="lho:LOOC260_120080"/>
<dbReference type="STRING" id="1291742.LOOC260_120080"/>
<dbReference type="PROSITE" id="PS51168">
    <property type="entry name" value="CHORISMATE_MUT_2"/>
    <property type="match status" value="1"/>
</dbReference>
<organism evidence="3 4">
    <name type="scientific">Paucilactobacillus hokkaidonensis JCM 18461</name>
    <dbReference type="NCBI Taxonomy" id="1291742"/>
    <lineage>
        <taxon>Bacteria</taxon>
        <taxon>Bacillati</taxon>
        <taxon>Bacillota</taxon>
        <taxon>Bacilli</taxon>
        <taxon>Lactobacillales</taxon>
        <taxon>Lactobacillaceae</taxon>
        <taxon>Paucilactobacillus</taxon>
    </lineage>
</organism>
<dbReference type="Proteomes" id="UP000031620">
    <property type="component" value="Chromosome"/>
</dbReference>
<keyword evidence="1" id="KW-0413">Isomerase</keyword>
<reference evidence="3 4" key="1">
    <citation type="submission" date="2014-11" db="EMBL/GenBank/DDBJ databases">
        <title>Complete genome sequence and analysis of Lactobacillus hokkaidonensis LOOC260T.</title>
        <authorList>
            <person name="Tanizawa Y."/>
            <person name="Tohno M."/>
            <person name="Kaminuma E."/>
            <person name="Nakamura Y."/>
            <person name="Arita M."/>
        </authorList>
    </citation>
    <scope>NUCLEOTIDE SEQUENCE [LARGE SCALE GENOMIC DNA]</scope>
    <source>
        <strain evidence="3 4">LOOC260</strain>
    </source>
</reference>